<protein>
    <submittedName>
        <fullName evidence="1">Uncharacterized protein</fullName>
    </submittedName>
</protein>
<keyword evidence="2" id="KW-1185">Reference proteome</keyword>
<evidence type="ECO:0000313" key="1">
    <source>
        <dbReference type="EMBL" id="CAB3985181.1"/>
    </source>
</evidence>
<accession>A0A7D9HKP5</accession>
<dbReference type="OrthoDB" id="545910at2759"/>
<dbReference type="AlphaFoldDB" id="A0A7D9HKP5"/>
<sequence>MNCLHGKPAAHSTTSNGTFWFCGENPTCNFICADNECYMFEKAITAWRCTEQPHPRCRDHNKLAKLCVVKDLMKESYGRLFFVCGEKGKRCSFWMWGDVYPVAKPECDHGLPCVVRKWAPEERVGCLQTVDFTKQPLGNRGCKGNSNLAADFINKFSGELEI</sequence>
<gene>
    <name evidence="1" type="ORF">PACLA_8A059685</name>
</gene>
<organism evidence="1 2">
    <name type="scientific">Paramuricea clavata</name>
    <name type="common">Red gorgonian</name>
    <name type="synonym">Violescent sea-whip</name>
    <dbReference type="NCBI Taxonomy" id="317549"/>
    <lineage>
        <taxon>Eukaryota</taxon>
        <taxon>Metazoa</taxon>
        <taxon>Cnidaria</taxon>
        <taxon>Anthozoa</taxon>
        <taxon>Octocorallia</taxon>
        <taxon>Malacalcyonacea</taxon>
        <taxon>Plexauridae</taxon>
        <taxon>Paramuricea</taxon>
    </lineage>
</organism>
<name>A0A7D9HKP5_PARCT</name>
<reference evidence="1" key="1">
    <citation type="submission" date="2020-04" db="EMBL/GenBank/DDBJ databases">
        <authorList>
            <person name="Alioto T."/>
            <person name="Alioto T."/>
            <person name="Gomez Garrido J."/>
        </authorList>
    </citation>
    <scope>NUCLEOTIDE SEQUENCE</scope>
    <source>
        <strain evidence="1">A484AB</strain>
    </source>
</reference>
<dbReference type="Proteomes" id="UP001152795">
    <property type="component" value="Unassembled WGS sequence"/>
</dbReference>
<comment type="caution">
    <text evidence="1">The sequence shown here is derived from an EMBL/GenBank/DDBJ whole genome shotgun (WGS) entry which is preliminary data.</text>
</comment>
<dbReference type="EMBL" id="CACRXK020000838">
    <property type="protein sequence ID" value="CAB3985181.1"/>
    <property type="molecule type" value="Genomic_DNA"/>
</dbReference>
<proteinExistence type="predicted"/>
<evidence type="ECO:0000313" key="2">
    <source>
        <dbReference type="Proteomes" id="UP001152795"/>
    </source>
</evidence>